<gene>
    <name evidence="2" type="ORF">CTOB1V02_LOCUS3041</name>
</gene>
<evidence type="ECO:0000313" key="2">
    <source>
        <dbReference type="EMBL" id="CAD7225094.1"/>
    </source>
</evidence>
<sequence>MYLGIFSGFPLGCVFPVWLWKRQVKDFKYGYGGQKKRSKYNTKESNDNVGPTFRQMGRKGKGGGAFKGKQKRPGKDARRKNKR</sequence>
<feature type="compositionally biased region" description="Basic residues" evidence="1">
    <location>
        <begin position="68"/>
        <end position="83"/>
    </location>
</feature>
<dbReference type="Pfam" id="PF05890">
    <property type="entry name" value="Ebp2"/>
    <property type="match status" value="1"/>
</dbReference>
<reference evidence="2" key="1">
    <citation type="submission" date="2020-11" db="EMBL/GenBank/DDBJ databases">
        <authorList>
            <person name="Tran Van P."/>
        </authorList>
    </citation>
    <scope>NUCLEOTIDE SEQUENCE</scope>
</reference>
<evidence type="ECO:0000256" key="1">
    <source>
        <dbReference type="SAM" id="MobiDB-lite"/>
    </source>
</evidence>
<accession>A0A7R8W673</accession>
<organism evidence="2">
    <name type="scientific">Cyprideis torosa</name>
    <dbReference type="NCBI Taxonomy" id="163714"/>
    <lineage>
        <taxon>Eukaryota</taxon>
        <taxon>Metazoa</taxon>
        <taxon>Ecdysozoa</taxon>
        <taxon>Arthropoda</taxon>
        <taxon>Crustacea</taxon>
        <taxon>Oligostraca</taxon>
        <taxon>Ostracoda</taxon>
        <taxon>Podocopa</taxon>
        <taxon>Podocopida</taxon>
        <taxon>Cytherocopina</taxon>
        <taxon>Cytheroidea</taxon>
        <taxon>Cytherideidae</taxon>
        <taxon>Cyprideis</taxon>
    </lineage>
</organism>
<dbReference type="InterPro" id="IPR008610">
    <property type="entry name" value="Ebp2"/>
</dbReference>
<protein>
    <submittedName>
        <fullName evidence="2">Uncharacterized protein</fullName>
    </submittedName>
</protein>
<dbReference type="AlphaFoldDB" id="A0A7R8W673"/>
<dbReference type="OrthoDB" id="443772at2759"/>
<proteinExistence type="predicted"/>
<feature type="region of interest" description="Disordered" evidence="1">
    <location>
        <begin position="34"/>
        <end position="83"/>
    </location>
</feature>
<name>A0A7R8W673_9CRUS</name>
<dbReference type="EMBL" id="OB660498">
    <property type="protein sequence ID" value="CAD7225094.1"/>
    <property type="molecule type" value="Genomic_DNA"/>
</dbReference>